<reference evidence="2 3" key="1">
    <citation type="submission" date="2015-04" db="EMBL/GenBank/DDBJ databases">
        <title>Draft genome sequence of bacteremic isolate Catabacter hongkongensis type strain HKU16T.</title>
        <authorList>
            <person name="Lau S.K."/>
            <person name="Teng J.L."/>
            <person name="Huang Y."/>
            <person name="Curreem S.O."/>
            <person name="Tsui S.K."/>
            <person name="Woo P.C."/>
        </authorList>
    </citation>
    <scope>NUCLEOTIDE SEQUENCE [LARGE SCALE GENOMIC DNA]</scope>
    <source>
        <strain evidence="2 3">HKU16</strain>
    </source>
</reference>
<keyword evidence="3" id="KW-1185">Reference proteome</keyword>
<dbReference type="AlphaFoldDB" id="A0A0M2NB75"/>
<keyword evidence="1" id="KW-0812">Transmembrane</keyword>
<feature type="transmembrane region" description="Helical" evidence="1">
    <location>
        <begin position="111"/>
        <end position="131"/>
    </location>
</feature>
<accession>A0A0M2NB75</accession>
<dbReference type="EMBL" id="LAYJ01000133">
    <property type="protein sequence ID" value="KKI49483.1"/>
    <property type="molecule type" value="Genomic_DNA"/>
</dbReference>
<organism evidence="2 3">
    <name type="scientific">Christensenella hongkongensis</name>
    <dbReference type="NCBI Taxonomy" id="270498"/>
    <lineage>
        <taxon>Bacteria</taxon>
        <taxon>Bacillati</taxon>
        <taxon>Bacillota</taxon>
        <taxon>Clostridia</taxon>
        <taxon>Christensenellales</taxon>
        <taxon>Christensenellaceae</taxon>
        <taxon>Christensenella</taxon>
    </lineage>
</organism>
<feature type="transmembrane region" description="Helical" evidence="1">
    <location>
        <begin position="51"/>
        <end position="73"/>
    </location>
</feature>
<keyword evidence="1" id="KW-1133">Transmembrane helix</keyword>
<dbReference type="OrthoDB" id="2087767at2"/>
<sequence length="137" mass="14240">MKTSKFLKVMGIIMLIFGIIAIIGGLLSLAGIGMVVSLAGLAGVAVPVELLTASLIIALASAVFELIAGILGIKNWNVPEKVNGCMICGILTVTLCVISIIMTLVGYPDSFSILSIVTGLVVPVLYLAATFQYKAKQ</sequence>
<dbReference type="RefSeq" id="WP_046444809.1">
    <property type="nucleotide sequence ID" value="NZ_LAYJ01000133.1"/>
</dbReference>
<gene>
    <name evidence="2" type="ORF">CHK_3061</name>
</gene>
<evidence type="ECO:0000256" key="1">
    <source>
        <dbReference type="SAM" id="Phobius"/>
    </source>
</evidence>
<protein>
    <submittedName>
        <fullName evidence="2">Uncharacterized protein</fullName>
    </submittedName>
</protein>
<feature type="transmembrane region" description="Helical" evidence="1">
    <location>
        <begin position="85"/>
        <end position="105"/>
    </location>
</feature>
<proteinExistence type="predicted"/>
<comment type="caution">
    <text evidence="2">The sequence shown here is derived from an EMBL/GenBank/DDBJ whole genome shotgun (WGS) entry which is preliminary data.</text>
</comment>
<dbReference type="Proteomes" id="UP000034076">
    <property type="component" value="Unassembled WGS sequence"/>
</dbReference>
<feature type="transmembrane region" description="Helical" evidence="1">
    <location>
        <begin position="12"/>
        <end position="45"/>
    </location>
</feature>
<keyword evidence="1" id="KW-0472">Membrane</keyword>
<name>A0A0M2NB75_9FIRM</name>
<evidence type="ECO:0000313" key="3">
    <source>
        <dbReference type="Proteomes" id="UP000034076"/>
    </source>
</evidence>
<evidence type="ECO:0000313" key="2">
    <source>
        <dbReference type="EMBL" id="KKI49483.1"/>
    </source>
</evidence>